<comment type="caution">
    <text evidence="1">The sequence shown here is derived from an EMBL/GenBank/DDBJ whole genome shotgun (WGS) entry which is preliminary data.</text>
</comment>
<keyword evidence="2" id="KW-1185">Reference proteome</keyword>
<protein>
    <submittedName>
        <fullName evidence="1">Uncharacterized protein</fullName>
    </submittedName>
</protein>
<evidence type="ECO:0000313" key="2">
    <source>
        <dbReference type="Proteomes" id="UP001427805"/>
    </source>
</evidence>
<reference evidence="1 2" key="1">
    <citation type="submission" date="2024-05" db="EMBL/GenBank/DDBJ databases">
        <title>Sphingomonas sp. HF-S3 16S ribosomal RNA gene Genome sequencing and assembly.</title>
        <authorList>
            <person name="Lee H."/>
        </authorList>
    </citation>
    <scope>NUCLEOTIDE SEQUENCE [LARGE SCALE GENOMIC DNA]</scope>
    <source>
        <strain evidence="1 2">HF-S3</strain>
    </source>
</reference>
<accession>A0ABV0B6H7</accession>
<proteinExistence type="predicted"/>
<dbReference type="RefSeq" id="WP_346246201.1">
    <property type="nucleotide sequence ID" value="NZ_JBDIZK010000004.1"/>
</dbReference>
<name>A0ABV0B6H7_9SPHN</name>
<organism evidence="1 2">
    <name type="scientific">Sphingomonas rustica</name>
    <dbReference type="NCBI Taxonomy" id="3103142"/>
    <lineage>
        <taxon>Bacteria</taxon>
        <taxon>Pseudomonadati</taxon>
        <taxon>Pseudomonadota</taxon>
        <taxon>Alphaproteobacteria</taxon>
        <taxon>Sphingomonadales</taxon>
        <taxon>Sphingomonadaceae</taxon>
        <taxon>Sphingomonas</taxon>
    </lineage>
</organism>
<gene>
    <name evidence="1" type="ORF">TPR58_08490</name>
</gene>
<dbReference type="Proteomes" id="UP001427805">
    <property type="component" value="Unassembled WGS sequence"/>
</dbReference>
<evidence type="ECO:0000313" key="1">
    <source>
        <dbReference type="EMBL" id="MEN3747204.1"/>
    </source>
</evidence>
<sequence>MMRTLDDALFRFRQFQAELNVESAEDAEDGDAAGAARLSEPDLLCPRVSVADVGGGLTVDYRGSDYIGWDAFLGVLAEPGIARHIVQLRIGGPDQGANGLKTWDFAALIDAAPDFSRLAELQIEISDPGDHNQSCVEDDQLPGLIALMPGVRTLTLPQAPERAFFDLDLPRLRAIRTGGDWRTRGFIGHIAGATRLPELGFIDFTDSHAPWMSTKPAEDPEWDSTPYEDFEQLFRSPVMERARGIRLRNSRLTEAQYRALQAIRPRCQFSVLLSAPHVYVSHWGSTEFPFRHLLPFG</sequence>
<dbReference type="EMBL" id="JBDIZK010000004">
    <property type="protein sequence ID" value="MEN3747204.1"/>
    <property type="molecule type" value="Genomic_DNA"/>
</dbReference>